<name>A0AAE8MKH9_9HYPO</name>
<dbReference type="EMBL" id="ONZP01000652">
    <property type="protein sequence ID" value="SPJ88907.1"/>
    <property type="molecule type" value="Genomic_DNA"/>
</dbReference>
<gene>
    <name evidence="5" type="ORF">FTOL_12802</name>
</gene>
<feature type="domain" description="Xylanolytic transcriptional activator regulatory" evidence="4">
    <location>
        <begin position="261"/>
        <end position="334"/>
    </location>
</feature>
<reference evidence="5" key="1">
    <citation type="submission" date="2018-03" db="EMBL/GenBank/DDBJ databases">
        <authorList>
            <person name="Guldener U."/>
        </authorList>
    </citation>
    <scope>NUCLEOTIDE SEQUENCE</scope>
</reference>
<dbReference type="PANTHER" id="PTHR47424:SF15">
    <property type="entry name" value="ZN(II)2CYS6 TRANSCRIPTION FACTOR (EUROFUNG)"/>
    <property type="match status" value="1"/>
</dbReference>
<dbReference type="InterPro" id="IPR007219">
    <property type="entry name" value="XnlR_reg_dom"/>
</dbReference>
<dbReference type="Proteomes" id="UP001187734">
    <property type="component" value="Unassembled WGS sequence"/>
</dbReference>
<protein>
    <recommendedName>
        <fullName evidence="4">Xylanolytic transcriptional activator regulatory domain-containing protein</fullName>
    </recommendedName>
</protein>
<dbReference type="CDD" id="cd12148">
    <property type="entry name" value="fungal_TF_MHR"/>
    <property type="match status" value="1"/>
</dbReference>
<dbReference type="GO" id="GO:0000981">
    <property type="term" value="F:DNA-binding transcription factor activity, RNA polymerase II-specific"/>
    <property type="evidence" value="ECO:0007669"/>
    <property type="project" value="TreeGrafter"/>
</dbReference>
<evidence type="ECO:0000313" key="5">
    <source>
        <dbReference type="EMBL" id="SPJ88907.1"/>
    </source>
</evidence>
<dbReference type="GO" id="GO:0008270">
    <property type="term" value="F:zinc ion binding"/>
    <property type="evidence" value="ECO:0007669"/>
    <property type="project" value="InterPro"/>
</dbReference>
<evidence type="ECO:0000256" key="3">
    <source>
        <dbReference type="ARBA" id="ARBA00023242"/>
    </source>
</evidence>
<sequence length="416" mass="46107">MSSEKEEVQWIDAMEVTRKRHRDDASPVLSVDDADVHTTTCVSSDKVALASSILTPSRMQKIHSKVSRESVFNSVKVTKQTGMEPSCGHHVVYGPSSNVSIIHHIRNILGEPAFLTEPNAFWDGTSQDGGYSVRLGRSEIPQHNLVSQRDTTDTFFLRYEVANGFLDIYLRTTYYSFPAVSAEALRSGLQQMYESVGEGSLHPSQRALLLTAMGIGASHNTQHQHGSALFARAKRELQHVSNENNPQAVQASLLMIKPSVGYLELGTALRKAVLAGLHLGTAGHSVNINQLDEDAGIFWILKYFESFLCLTLGLPPLTNVDEEGLSMPSPSSFVWAMAELYKIIHSIHGLYRKHKTSVIADLRAAYNIAMNLQTFSHAVDENLQIRILGDPNHYSGQKRAELMALSFRKYSSPATW</sequence>
<dbReference type="InterPro" id="IPR051127">
    <property type="entry name" value="Fungal_SecMet_Regulators"/>
</dbReference>
<evidence type="ECO:0000256" key="1">
    <source>
        <dbReference type="ARBA" id="ARBA00023015"/>
    </source>
</evidence>
<organism evidence="5 6">
    <name type="scientific">Fusarium torulosum</name>
    <dbReference type="NCBI Taxonomy" id="33205"/>
    <lineage>
        <taxon>Eukaryota</taxon>
        <taxon>Fungi</taxon>
        <taxon>Dikarya</taxon>
        <taxon>Ascomycota</taxon>
        <taxon>Pezizomycotina</taxon>
        <taxon>Sordariomycetes</taxon>
        <taxon>Hypocreomycetidae</taxon>
        <taxon>Hypocreales</taxon>
        <taxon>Nectriaceae</taxon>
        <taxon>Fusarium</taxon>
    </lineage>
</organism>
<dbReference type="AlphaFoldDB" id="A0AAE8MKH9"/>
<dbReference type="SMART" id="SM00906">
    <property type="entry name" value="Fungal_trans"/>
    <property type="match status" value="1"/>
</dbReference>
<comment type="caution">
    <text evidence="5">The sequence shown here is derived from an EMBL/GenBank/DDBJ whole genome shotgun (WGS) entry which is preliminary data.</text>
</comment>
<keyword evidence="1" id="KW-0805">Transcription regulation</keyword>
<keyword evidence="2" id="KW-0804">Transcription</keyword>
<proteinExistence type="predicted"/>
<evidence type="ECO:0000259" key="4">
    <source>
        <dbReference type="SMART" id="SM00906"/>
    </source>
</evidence>
<dbReference type="GO" id="GO:0000978">
    <property type="term" value="F:RNA polymerase II cis-regulatory region sequence-specific DNA binding"/>
    <property type="evidence" value="ECO:0007669"/>
    <property type="project" value="TreeGrafter"/>
</dbReference>
<dbReference type="GO" id="GO:0006351">
    <property type="term" value="P:DNA-templated transcription"/>
    <property type="evidence" value="ECO:0007669"/>
    <property type="project" value="InterPro"/>
</dbReference>
<dbReference type="PANTHER" id="PTHR47424">
    <property type="entry name" value="REGULATORY PROTEIN GAL4"/>
    <property type="match status" value="1"/>
</dbReference>
<dbReference type="GO" id="GO:0005634">
    <property type="term" value="C:nucleus"/>
    <property type="evidence" value="ECO:0007669"/>
    <property type="project" value="TreeGrafter"/>
</dbReference>
<evidence type="ECO:0000313" key="6">
    <source>
        <dbReference type="Proteomes" id="UP001187734"/>
    </source>
</evidence>
<keyword evidence="3" id="KW-0539">Nucleus</keyword>
<accession>A0AAE8MKH9</accession>
<dbReference type="GO" id="GO:0000435">
    <property type="term" value="P:positive regulation of transcription from RNA polymerase II promoter by galactose"/>
    <property type="evidence" value="ECO:0007669"/>
    <property type="project" value="TreeGrafter"/>
</dbReference>
<evidence type="ECO:0000256" key="2">
    <source>
        <dbReference type="ARBA" id="ARBA00023163"/>
    </source>
</evidence>
<keyword evidence="6" id="KW-1185">Reference proteome</keyword>